<accession>A0AA88AYY2</accession>
<dbReference type="InterPro" id="IPR029063">
    <property type="entry name" value="SAM-dependent_MTases_sf"/>
</dbReference>
<reference evidence="1" key="1">
    <citation type="submission" date="2023-07" db="EMBL/GenBank/DDBJ databases">
        <title>draft genome sequence of fig (Ficus carica).</title>
        <authorList>
            <person name="Takahashi T."/>
            <person name="Nishimura K."/>
        </authorList>
    </citation>
    <scope>NUCLEOTIDE SEQUENCE</scope>
</reference>
<dbReference type="EMBL" id="BTGU01000063">
    <property type="protein sequence ID" value="GMN56446.1"/>
    <property type="molecule type" value="Genomic_DNA"/>
</dbReference>
<dbReference type="InterPro" id="IPR009902">
    <property type="entry name" value="DUF1442"/>
</dbReference>
<organism evidence="1 2">
    <name type="scientific">Ficus carica</name>
    <name type="common">Common fig</name>
    <dbReference type="NCBI Taxonomy" id="3494"/>
    <lineage>
        <taxon>Eukaryota</taxon>
        <taxon>Viridiplantae</taxon>
        <taxon>Streptophyta</taxon>
        <taxon>Embryophyta</taxon>
        <taxon>Tracheophyta</taxon>
        <taxon>Spermatophyta</taxon>
        <taxon>Magnoliopsida</taxon>
        <taxon>eudicotyledons</taxon>
        <taxon>Gunneridae</taxon>
        <taxon>Pentapetalae</taxon>
        <taxon>rosids</taxon>
        <taxon>fabids</taxon>
        <taxon>Rosales</taxon>
        <taxon>Moraceae</taxon>
        <taxon>Ficeae</taxon>
        <taxon>Ficus</taxon>
    </lineage>
</organism>
<sequence>MKAYLHTLHLGKADRNEQESTELIEPRCTEFVSALAAGKRARLMVEVTAEGITQLTIALAATAKQTGGRLVCLIILHQKCKHVSINARQTESDQNSSTTSRQLIRNYDHDLEDVVEVEYSCGNPSEVIEKFTSDDFAVIDCKLEDHLNLYKILNLNPSGSTVVANNVEPILVGSGDQRLFNPFVGVLISAGNSNKNKQGVVESHVVLPIGEGLELSRSFDSDNNIDIKCNKSPKISRRFKRFLVTFEN</sequence>
<evidence type="ECO:0000313" key="2">
    <source>
        <dbReference type="Proteomes" id="UP001187192"/>
    </source>
</evidence>
<comment type="caution">
    <text evidence="1">The sequence shown here is derived from an EMBL/GenBank/DDBJ whole genome shotgun (WGS) entry which is preliminary data.</text>
</comment>
<dbReference type="Pfam" id="PF07279">
    <property type="entry name" value="DUF1442"/>
    <property type="match status" value="1"/>
</dbReference>
<dbReference type="Proteomes" id="UP001187192">
    <property type="component" value="Unassembled WGS sequence"/>
</dbReference>
<dbReference type="PANTHER" id="PTHR33593:SF16">
    <property type="entry name" value="OS08G0110600 PROTEIN"/>
    <property type="match status" value="1"/>
</dbReference>
<proteinExistence type="predicted"/>
<keyword evidence="2" id="KW-1185">Reference proteome</keyword>
<dbReference type="PANTHER" id="PTHR33593">
    <property type="entry name" value="DUF1442 FAMILY PROTEIN"/>
    <property type="match status" value="1"/>
</dbReference>
<name>A0AA88AYY2_FICCA</name>
<gene>
    <name evidence="1" type="ORF">TIFTF001_025567</name>
</gene>
<protein>
    <submittedName>
        <fullName evidence="1">Uncharacterized protein</fullName>
    </submittedName>
</protein>
<dbReference type="AlphaFoldDB" id="A0AA88AYY2"/>
<dbReference type="Gene3D" id="3.40.50.150">
    <property type="entry name" value="Vaccinia Virus protein VP39"/>
    <property type="match status" value="1"/>
</dbReference>
<evidence type="ECO:0000313" key="1">
    <source>
        <dbReference type="EMBL" id="GMN56446.1"/>
    </source>
</evidence>